<gene>
    <name evidence="2" type="ORF">PU648_48325</name>
</gene>
<feature type="region of interest" description="Disordered" evidence="1">
    <location>
        <begin position="33"/>
        <end position="56"/>
    </location>
</feature>
<keyword evidence="3" id="KW-1185">Reference proteome</keyword>
<dbReference type="EMBL" id="JARAKF010000001">
    <property type="protein sequence ID" value="MDU8999997.1"/>
    <property type="molecule type" value="Genomic_DNA"/>
</dbReference>
<dbReference type="RefSeq" id="WP_266639832.1">
    <property type="nucleotide sequence ID" value="NZ_JAPEMK010000001.1"/>
</dbReference>
<accession>A0ABU3V1E1</accession>
<feature type="compositionally biased region" description="Polar residues" evidence="1">
    <location>
        <begin position="33"/>
        <end position="49"/>
    </location>
</feature>
<reference evidence="2 3" key="1">
    <citation type="submission" date="2023-02" db="EMBL/GenBank/DDBJ databases">
        <authorList>
            <person name="Maleckis M."/>
        </authorList>
    </citation>
    <scope>NUCLEOTIDE SEQUENCE [LARGE SCALE GENOMIC DNA]</scope>
    <source>
        <strain evidence="2 3">P8-A2</strain>
    </source>
</reference>
<organism evidence="2 3">
    <name type="scientific">Streptomyces mirabilis</name>
    <dbReference type="NCBI Taxonomy" id="68239"/>
    <lineage>
        <taxon>Bacteria</taxon>
        <taxon>Bacillati</taxon>
        <taxon>Actinomycetota</taxon>
        <taxon>Actinomycetes</taxon>
        <taxon>Kitasatosporales</taxon>
        <taxon>Streptomycetaceae</taxon>
        <taxon>Streptomyces</taxon>
    </lineage>
</organism>
<comment type="caution">
    <text evidence="2">The sequence shown here is derived from an EMBL/GenBank/DDBJ whole genome shotgun (WGS) entry which is preliminary data.</text>
</comment>
<evidence type="ECO:0000313" key="2">
    <source>
        <dbReference type="EMBL" id="MDU8999997.1"/>
    </source>
</evidence>
<evidence type="ECO:0000313" key="3">
    <source>
        <dbReference type="Proteomes" id="UP001257627"/>
    </source>
</evidence>
<proteinExistence type="predicted"/>
<sequence>MPPLRRILAGTAVAAALAGAAVYGGLRFADSMNNDRATDPPQQAHTTTKPPAPYGTLEPSQYGYGTAIARAAHGDVIAYAPRHEAQRLLTIPFTITNHASKSYSYQATVTVTVTAGNAAGSTDTAFVSSDGLLPAKATMSAEATFQSLGAVPSHDINVRIIRVEKRDADGNRL</sequence>
<name>A0ABU3V1E1_9ACTN</name>
<protein>
    <submittedName>
        <fullName evidence="2">Uncharacterized protein</fullName>
    </submittedName>
</protein>
<dbReference type="Proteomes" id="UP001257627">
    <property type="component" value="Unassembled WGS sequence"/>
</dbReference>
<evidence type="ECO:0000256" key="1">
    <source>
        <dbReference type="SAM" id="MobiDB-lite"/>
    </source>
</evidence>